<name>A0AB39DM89_9BURK</name>
<dbReference type="RefSeq" id="WP_368647727.1">
    <property type="nucleotide sequence ID" value="NZ_CP158257.1"/>
</dbReference>
<proteinExistence type="predicted"/>
<dbReference type="Pfam" id="PF13262">
    <property type="entry name" value="DUF4054"/>
    <property type="match status" value="1"/>
</dbReference>
<organism evidence="1">
    <name type="scientific">Castellaniella ginsengisoli</name>
    <dbReference type="NCBI Taxonomy" id="546114"/>
    <lineage>
        <taxon>Bacteria</taxon>
        <taxon>Pseudomonadati</taxon>
        <taxon>Pseudomonadota</taxon>
        <taxon>Betaproteobacteria</taxon>
        <taxon>Burkholderiales</taxon>
        <taxon>Alcaligenaceae</taxon>
        <taxon>Castellaniella</taxon>
    </lineage>
</organism>
<protein>
    <submittedName>
        <fullName evidence="1">DUF4054 domain-containing protein</fullName>
    </submittedName>
</protein>
<evidence type="ECO:0000313" key="1">
    <source>
        <dbReference type="EMBL" id="XDJ55393.1"/>
    </source>
</evidence>
<dbReference type="EMBL" id="CP158257">
    <property type="protein sequence ID" value="XDJ55393.1"/>
    <property type="molecule type" value="Genomic_DNA"/>
</dbReference>
<dbReference type="InterPro" id="IPR025127">
    <property type="entry name" value="DUF4054"/>
</dbReference>
<sequence>MDITPAIVADFRGAFNGQFGDVEKWSDGIIADVLCEADSETGGSGWGPFSLDCHNFKRRGMYLFAAHWLTFFYGDDPAGGIGGIARLNTQSKSVGDESISYRVASMMDAGNDALTYTVYGQQFYRLRRRAGMGARVI</sequence>
<dbReference type="AlphaFoldDB" id="A0AB39DM89"/>
<gene>
    <name evidence="1" type="ORF">ABRZ00_12760</name>
</gene>
<accession>A0AB39DM89</accession>
<reference evidence="1" key="1">
    <citation type="submission" date="2024-05" db="EMBL/GenBank/DDBJ databases">
        <authorList>
            <person name="Luo Y.-C."/>
            <person name="Nicholds J."/>
            <person name="Mortimer T."/>
            <person name="Maboni G."/>
        </authorList>
    </citation>
    <scope>NUCLEOTIDE SEQUENCE</scope>
    <source>
        <strain evidence="1">150221</strain>
    </source>
</reference>
<dbReference type="GeneID" id="93068420"/>
<dbReference type="KEGG" id="cgin:ABRZ00_12760"/>